<dbReference type="Gene3D" id="3.40.50.1820">
    <property type="entry name" value="alpha/beta hydrolase"/>
    <property type="match status" value="1"/>
</dbReference>
<protein>
    <submittedName>
        <fullName evidence="6">Pimeloyl-ACP methyl ester carboxylesterase</fullName>
    </submittedName>
</protein>
<sequence length="416" mass="45432">MLHQPAQEAGEPRAFLARQWREQIVLDRLHPLGQLTGPLPPGRRDRDDVAPPVRRVGGALHEPGRLQVVERPHEIAQVDPGAPPERRLTGRPVRRTRWPDAYGITLDRVRALAEHWLAFDWRAHEAELNALPQQVTELHGDRVHFFHVRSGNPHALPLILTHGWPGSTVEFLDVVGPLSEHFHLVVPAIPGFGLSGPTTRPWGVARVAAAWAELMARLGYPRYGAQGGDWGSGIARALAAVAPENVVGVHVNYLPTPGSPDGLGPADRERLAKTMRLAAERHPHQILFAATPQTPAYALNDSPAGLLAFLGEKFDTWADPATPVADDRIVADVAHHWQFRTAGSAARLVKESGPPETNGVPLGVAVLPGDIVQSVRPLAEQRANIVHWTEFPRGGHFAALEVPDLFTADVTAFFTR</sequence>
<organism evidence="6 7">
    <name type="scientific">Actinoplanes xinjiangensis</name>
    <dbReference type="NCBI Taxonomy" id="512350"/>
    <lineage>
        <taxon>Bacteria</taxon>
        <taxon>Bacillati</taxon>
        <taxon>Actinomycetota</taxon>
        <taxon>Actinomycetes</taxon>
        <taxon>Micromonosporales</taxon>
        <taxon>Micromonosporaceae</taxon>
        <taxon>Actinoplanes</taxon>
    </lineage>
</organism>
<accession>A0A316FC29</accession>
<feature type="domain" description="Epoxide hydrolase N-terminal" evidence="5">
    <location>
        <begin position="93"/>
        <end position="171"/>
    </location>
</feature>
<keyword evidence="3" id="KW-0378">Hydrolase</keyword>
<evidence type="ECO:0000313" key="6">
    <source>
        <dbReference type="EMBL" id="PWK44141.1"/>
    </source>
</evidence>
<dbReference type="GO" id="GO:0004301">
    <property type="term" value="F:epoxide hydrolase activity"/>
    <property type="evidence" value="ECO:0007669"/>
    <property type="project" value="TreeGrafter"/>
</dbReference>
<dbReference type="AlphaFoldDB" id="A0A316FC29"/>
<keyword evidence="7" id="KW-1185">Reference proteome</keyword>
<feature type="region of interest" description="Disordered" evidence="4">
    <location>
        <begin position="34"/>
        <end position="57"/>
    </location>
</feature>
<evidence type="ECO:0000256" key="1">
    <source>
        <dbReference type="ARBA" id="ARBA00010088"/>
    </source>
</evidence>
<evidence type="ECO:0000259" key="5">
    <source>
        <dbReference type="Pfam" id="PF06441"/>
    </source>
</evidence>
<keyword evidence="2" id="KW-0058">Aromatic hydrocarbons catabolism</keyword>
<evidence type="ECO:0000256" key="3">
    <source>
        <dbReference type="ARBA" id="ARBA00022801"/>
    </source>
</evidence>
<comment type="similarity">
    <text evidence="1">Belongs to the peptidase S33 family.</text>
</comment>
<dbReference type="InterPro" id="IPR029058">
    <property type="entry name" value="AB_hydrolase_fold"/>
</dbReference>
<evidence type="ECO:0000313" key="7">
    <source>
        <dbReference type="Proteomes" id="UP000245697"/>
    </source>
</evidence>
<gene>
    <name evidence="6" type="ORF">BC793_11216</name>
</gene>
<dbReference type="InterPro" id="IPR010497">
    <property type="entry name" value="Epoxide_hydro_N"/>
</dbReference>
<evidence type="ECO:0000256" key="4">
    <source>
        <dbReference type="SAM" id="MobiDB-lite"/>
    </source>
</evidence>
<dbReference type="GO" id="GO:0097176">
    <property type="term" value="P:epoxide metabolic process"/>
    <property type="evidence" value="ECO:0007669"/>
    <property type="project" value="TreeGrafter"/>
</dbReference>
<dbReference type="SUPFAM" id="SSF53474">
    <property type="entry name" value="alpha/beta-Hydrolases"/>
    <property type="match status" value="1"/>
</dbReference>
<evidence type="ECO:0000256" key="2">
    <source>
        <dbReference type="ARBA" id="ARBA00022797"/>
    </source>
</evidence>
<dbReference type="Pfam" id="PF06441">
    <property type="entry name" value="EHN"/>
    <property type="match status" value="1"/>
</dbReference>
<dbReference type="InterPro" id="IPR000639">
    <property type="entry name" value="Epox_hydrolase-like"/>
</dbReference>
<dbReference type="Proteomes" id="UP000245697">
    <property type="component" value="Unassembled WGS sequence"/>
</dbReference>
<dbReference type="PRINTS" id="PR00412">
    <property type="entry name" value="EPOXHYDRLASE"/>
</dbReference>
<dbReference type="EMBL" id="QGGR01000012">
    <property type="protein sequence ID" value="PWK44141.1"/>
    <property type="molecule type" value="Genomic_DNA"/>
</dbReference>
<dbReference type="PANTHER" id="PTHR21661">
    <property type="entry name" value="EPOXIDE HYDROLASE 1-RELATED"/>
    <property type="match status" value="1"/>
</dbReference>
<proteinExistence type="inferred from homology"/>
<name>A0A316FC29_9ACTN</name>
<reference evidence="6 7" key="1">
    <citation type="submission" date="2018-05" db="EMBL/GenBank/DDBJ databases">
        <title>Genomic Encyclopedia of Archaeal and Bacterial Type Strains, Phase II (KMG-II): from individual species to whole genera.</title>
        <authorList>
            <person name="Goeker M."/>
        </authorList>
    </citation>
    <scope>NUCLEOTIDE SEQUENCE [LARGE SCALE GENOMIC DNA]</scope>
    <source>
        <strain evidence="6 7">DSM 45184</strain>
    </source>
</reference>
<comment type="caution">
    <text evidence="6">The sequence shown here is derived from an EMBL/GenBank/DDBJ whole genome shotgun (WGS) entry which is preliminary data.</text>
</comment>
<dbReference type="PANTHER" id="PTHR21661:SF35">
    <property type="entry name" value="EPOXIDE HYDROLASE"/>
    <property type="match status" value="1"/>
</dbReference>